<evidence type="ECO:0000313" key="1">
    <source>
        <dbReference type="EMBL" id="PSR75202.1"/>
    </source>
</evidence>
<dbReference type="InParanoid" id="A0A2T2ZSJ4"/>
<dbReference type="PANTHER" id="PTHR35895:SF2">
    <property type="match status" value="1"/>
</dbReference>
<organism evidence="1 2">
    <name type="scientific">Coniella lustricola</name>
    <dbReference type="NCBI Taxonomy" id="2025994"/>
    <lineage>
        <taxon>Eukaryota</taxon>
        <taxon>Fungi</taxon>
        <taxon>Dikarya</taxon>
        <taxon>Ascomycota</taxon>
        <taxon>Pezizomycotina</taxon>
        <taxon>Sordariomycetes</taxon>
        <taxon>Sordariomycetidae</taxon>
        <taxon>Diaporthales</taxon>
        <taxon>Schizoparmaceae</taxon>
        <taxon>Coniella</taxon>
    </lineage>
</organism>
<dbReference type="Proteomes" id="UP000241462">
    <property type="component" value="Unassembled WGS sequence"/>
</dbReference>
<protein>
    <submittedName>
        <fullName evidence="1">Uncharacterized protein</fullName>
    </submittedName>
</protein>
<sequence length="357" mass="38110">MTRPLQCQTAAANSQESSFLAIIPAVIKSTVDSARLPIHNGTLAPVSAMQARLSLVTQMDTPANVAVKLTAFNLELYNPDSTSTNASTYAIPQPPTILSLAVPEQSLKGRSKLIIPEQDVTINNTAEFSKFLVNAFSANANVTIGVRAAATAKVAASSYPFTLDKNVSFAGLRSLAGLQVLSTAAVGNDTPATMLHGNMSLPNYSPLMIGLGDRVTYNVFSVDRNAGANSSTNSSEPFQIGHAIVPNLLLQPGNQTIDFEGRTDTQSVMDNLATLLHGMDKETGELGFSVVGDRAYVGNEHIPYLDDLMKNVKVQGTMSFCEAVKLVDVSGVPMDMMDLVDLDKVFDCMFPDDMPTE</sequence>
<reference evidence="1 2" key="1">
    <citation type="journal article" date="2018" name="Mycol. Prog.">
        <title>Coniella lustricola, a new species from submerged detritus.</title>
        <authorList>
            <person name="Raudabaugh D.B."/>
            <person name="Iturriaga T."/>
            <person name="Carver A."/>
            <person name="Mondo S."/>
            <person name="Pangilinan J."/>
            <person name="Lipzen A."/>
            <person name="He G."/>
            <person name="Amirebrahimi M."/>
            <person name="Grigoriev I.V."/>
            <person name="Miller A.N."/>
        </authorList>
    </citation>
    <scope>NUCLEOTIDE SEQUENCE [LARGE SCALE GENOMIC DNA]</scope>
    <source>
        <strain evidence="1 2">B22-T-1</strain>
    </source>
</reference>
<name>A0A2T2ZSJ4_9PEZI</name>
<dbReference type="GO" id="GO:0000329">
    <property type="term" value="C:fungal-type vacuole membrane"/>
    <property type="evidence" value="ECO:0007669"/>
    <property type="project" value="InterPro"/>
</dbReference>
<dbReference type="InterPro" id="IPR046368">
    <property type="entry name" value="Tag1"/>
</dbReference>
<dbReference type="STRING" id="2025994.A0A2T2ZSJ4"/>
<dbReference type="Pfam" id="PF12505">
    <property type="entry name" value="DUF3712"/>
    <property type="match status" value="1"/>
</dbReference>
<dbReference type="EMBL" id="KZ678787">
    <property type="protein sequence ID" value="PSR75202.1"/>
    <property type="molecule type" value="Genomic_DNA"/>
</dbReference>
<dbReference type="PANTHER" id="PTHR35895">
    <property type="entry name" value="CHROMOSOME 16, WHOLE GENOME SHOTGUN SEQUENCE"/>
    <property type="match status" value="1"/>
</dbReference>
<keyword evidence="2" id="KW-1185">Reference proteome</keyword>
<dbReference type="AlphaFoldDB" id="A0A2T2ZSJ4"/>
<accession>A0A2T2ZSJ4</accession>
<evidence type="ECO:0000313" key="2">
    <source>
        <dbReference type="Proteomes" id="UP000241462"/>
    </source>
</evidence>
<dbReference type="InterPro" id="IPR022185">
    <property type="entry name" value="DUF3712"/>
</dbReference>
<proteinExistence type="predicted"/>
<gene>
    <name evidence="1" type="ORF">BD289DRAFT_200454</name>
</gene>
<dbReference type="OrthoDB" id="10039566at2759"/>